<feature type="domain" description="DUF6895" evidence="1">
    <location>
        <begin position="11"/>
        <end position="289"/>
    </location>
</feature>
<dbReference type="RefSeq" id="WP_093603852.1">
    <property type="nucleotide sequence ID" value="NZ_FOYL01000012.1"/>
</dbReference>
<keyword evidence="3" id="KW-1185">Reference proteome</keyword>
<dbReference type="EMBL" id="FOYL01000012">
    <property type="protein sequence ID" value="SFR28133.1"/>
    <property type="molecule type" value="Genomic_DNA"/>
</dbReference>
<evidence type="ECO:0000313" key="2">
    <source>
        <dbReference type="EMBL" id="SFR28133.1"/>
    </source>
</evidence>
<dbReference type="AlphaFoldDB" id="A0A1I6FE49"/>
<dbReference type="STRING" id="84724.SAMN04488564_112244"/>
<evidence type="ECO:0000259" key="1">
    <source>
        <dbReference type="Pfam" id="PF21836"/>
    </source>
</evidence>
<dbReference type="Pfam" id="PF21836">
    <property type="entry name" value="DUF6895"/>
    <property type="match status" value="1"/>
</dbReference>
<sequence length="297" mass="32053">MSGDLARLRAGTCGWVRRNADFLDSPSGRAELPTVPRAKAFLQLAGLARCWDRVRSGDPDLAEVGALVRRVWPRDELPDALAANPRYASQFSLMYCALAPAAAERSRAGLARLTADGYLSMVTGSPYLRLEVAYYADMAGVAHGNGSYRELYAASLLAARAEALPITDADACTVAHTIFYLSDYGLRAPDLDRSDLDRARHVVVDLTSHYIERQEWDNVAKFVLSQFCLGLDPARTPSGAAGIRMLAGVWAESGAIPAKAIGLTPGPAATPTERFRKAYQVTLMTALMALMVSSART</sequence>
<evidence type="ECO:0000313" key="3">
    <source>
        <dbReference type="Proteomes" id="UP000198583"/>
    </source>
</evidence>
<dbReference type="OrthoDB" id="3685015at2"/>
<protein>
    <recommendedName>
        <fullName evidence="1">DUF6895 domain-containing protein</fullName>
    </recommendedName>
</protein>
<reference evidence="3" key="1">
    <citation type="submission" date="2016-10" db="EMBL/GenBank/DDBJ databases">
        <authorList>
            <person name="Varghese N."/>
            <person name="Submissions S."/>
        </authorList>
    </citation>
    <scope>NUCLEOTIDE SEQUENCE [LARGE SCALE GENOMIC DNA]</scope>
    <source>
        <strain evidence="3">DSM 44232</strain>
    </source>
</reference>
<accession>A0A1I6FE49</accession>
<gene>
    <name evidence="2" type="ORF">SAMN04488564_112244</name>
</gene>
<dbReference type="InterPro" id="IPR054190">
    <property type="entry name" value="DUF6895"/>
</dbReference>
<organism evidence="2 3">
    <name type="scientific">Lentzea waywayandensis</name>
    <dbReference type="NCBI Taxonomy" id="84724"/>
    <lineage>
        <taxon>Bacteria</taxon>
        <taxon>Bacillati</taxon>
        <taxon>Actinomycetota</taxon>
        <taxon>Actinomycetes</taxon>
        <taxon>Pseudonocardiales</taxon>
        <taxon>Pseudonocardiaceae</taxon>
        <taxon>Lentzea</taxon>
    </lineage>
</organism>
<name>A0A1I6FE49_9PSEU</name>
<dbReference type="Proteomes" id="UP000198583">
    <property type="component" value="Unassembled WGS sequence"/>
</dbReference>
<proteinExistence type="predicted"/>